<keyword evidence="3" id="KW-1185">Reference proteome</keyword>
<reference evidence="2" key="1">
    <citation type="submission" date="2022-09" db="EMBL/GenBank/DDBJ databases">
        <title>Tahibacter sp. nov., isolated from a fresh water.</title>
        <authorList>
            <person name="Baek J.H."/>
            <person name="Lee J.K."/>
            <person name="Kim J.M."/>
            <person name="Jeon C.O."/>
        </authorList>
    </citation>
    <scope>NUCLEOTIDE SEQUENCE</scope>
    <source>
        <strain evidence="2">W38</strain>
    </source>
</reference>
<keyword evidence="1" id="KW-0812">Transmembrane</keyword>
<protein>
    <submittedName>
        <fullName evidence="2">PepSY domain-containing protein</fullName>
    </submittedName>
</protein>
<sequence length="468" mass="52136">MLSQRVVRSWHTRLAWLVGVQVLLWMLSGLYMSAAPIDWVHGDHWVKAEPRELPLSPVAAPAELQRQFPDSERFTLKTLLGKPVYEVHRPGSIVLVDAASGVPRAPLDANEVRTLARTRFAQARAIRSIDWLKEAPGEVSSRPAPLWRVTFEGASAPTLYYSPYTGELLAKRFAGWRIFDTLWMLHIMDYATRSNVNNALLRVAAGVALAFVVTGAVLLAVSRRRPVPVRSVRSPRRPWPARLHRAAAWVIGVQVLVWVASGLTMSLLDHMAVEGHTYVRPPTAGQAIDYSTLQAPSAIAAHHAGQAHSVAFRNALDGPVYLVTTPSGVYRYNARTGEPQPVTPAVAYAVVAADYGGPGRLEAPEWLAAANEETRDHQGAFWRLRIADDLETTIYVAAQTGDIVERRNRVWRLFDIAWMLHIMDYRQREDFNHPLLILTAFGGVCLSVSGVLLVWRRWRAATRRPAMG</sequence>
<gene>
    <name evidence="2" type="ORF">N4264_15110</name>
</gene>
<dbReference type="Proteomes" id="UP001064632">
    <property type="component" value="Chromosome"/>
</dbReference>
<evidence type="ECO:0000313" key="2">
    <source>
        <dbReference type="EMBL" id="UXI66080.1"/>
    </source>
</evidence>
<name>A0ABY6BA99_9GAMM</name>
<evidence type="ECO:0000313" key="3">
    <source>
        <dbReference type="Proteomes" id="UP001064632"/>
    </source>
</evidence>
<dbReference type="Pfam" id="PF03929">
    <property type="entry name" value="PepSY_TM"/>
    <property type="match status" value="1"/>
</dbReference>
<dbReference type="EMBL" id="CP104694">
    <property type="protein sequence ID" value="UXI66080.1"/>
    <property type="molecule type" value="Genomic_DNA"/>
</dbReference>
<organism evidence="2 3">
    <name type="scientific">Tahibacter amnicola</name>
    <dbReference type="NCBI Taxonomy" id="2976241"/>
    <lineage>
        <taxon>Bacteria</taxon>
        <taxon>Pseudomonadati</taxon>
        <taxon>Pseudomonadota</taxon>
        <taxon>Gammaproteobacteria</taxon>
        <taxon>Lysobacterales</taxon>
        <taxon>Rhodanobacteraceae</taxon>
        <taxon>Tahibacter</taxon>
    </lineage>
</organism>
<feature type="transmembrane region" description="Helical" evidence="1">
    <location>
        <begin position="435"/>
        <end position="455"/>
    </location>
</feature>
<dbReference type="RefSeq" id="WP_261693066.1">
    <property type="nucleotide sequence ID" value="NZ_CP104694.1"/>
</dbReference>
<dbReference type="PANTHER" id="PTHR34219">
    <property type="entry name" value="IRON-REGULATED INNER MEMBRANE PROTEIN-RELATED"/>
    <property type="match status" value="1"/>
</dbReference>
<proteinExistence type="predicted"/>
<feature type="transmembrane region" description="Helical" evidence="1">
    <location>
        <begin position="243"/>
        <end position="261"/>
    </location>
</feature>
<dbReference type="PANTHER" id="PTHR34219:SF3">
    <property type="entry name" value="BLL7967 PROTEIN"/>
    <property type="match status" value="1"/>
</dbReference>
<keyword evidence="1" id="KW-1133">Transmembrane helix</keyword>
<feature type="transmembrane region" description="Helical" evidence="1">
    <location>
        <begin position="199"/>
        <end position="222"/>
    </location>
</feature>
<dbReference type="InterPro" id="IPR005625">
    <property type="entry name" value="PepSY-ass_TM"/>
</dbReference>
<evidence type="ECO:0000256" key="1">
    <source>
        <dbReference type="SAM" id="Phobius"/>
    </source>
</evidence>
<keyword evidence="1" id="KW-0472">Membrane</keyword>
<accession>A0ABY6BA99</accession>